<dbReference type="GO" id="GO:0008137">
    <property type="term" value="F:NADH dehydrogenase (ubiquinone) activity"/>
    <property type="evidence" value="ECO:0007669"/>
    <property type="project" value="InterPro"/>
</dbReference>
<dbReference type="PATRIC" id="fig|1157951.4.peg.476"/>
<dbReference type="OrthoDB" id="9791970at2"/>
<comment type="subunit">
    <text evidence="13">NDH-1 is composed of 13 different subunits. Subunits NuoA, H, J, K, L, M, N constitute the membrane sector of the complex.</text>
</comment>
<dbReference type="AlphaFoldDB" id="A0A140NF63"/>
<evidence type="ECO:0000256" key="7">
    <source>
        <dbReference type="ARBA" id="ARBA00022719"/>
    </source>
</evidence>
<sequence length="147" mass="16312">MSESILALAHNWAFAIFFVGAIALCSFMLVAGHFLGSRAKARTKHVPYESGIDSVGSARLRMSAKFYLVAMFFVVFDVEAMFLFAWAVAVREVGWLGFIEAAIFILVLLAGLFYLVRVGALDWTPVRSRRAVKGPSEVIKISNRHPQ</sequence>
<dbReference type="GO" id="GO:0048038">
    <property type="term" value="F:quinone binding"/>
    <property type="evidence" value="ECO:0007669"/>
    <property type="project" value="UniProtKB-KW"/>
</dbReference>
<dbReference type="EMBL" id="CP003488">
    <property type="protein sequence ID" value="AFH92374.1"/>
    <property type="molecule type" value="Genomic_DNA"/>
</dbReference>
<feature type="transmembrane region" description="Helical" evidence="13">
    <location>
        <begin position="95"/>
        <end position="120"/>
    </location>
</feature>
<evidence type="ECO:0000256" key="4">
    <source>
        <dbReference type="ARBA" id="ARBA00022475"/>
    </source>
</evidence>
<protein>
    <recommendedName>
        <fullName evidence="13">NADH-quinone oxidoreductase subunit A</fullName>
        <ecNumber evidence="13">7.1.1.-</ecNumber>
    </recommendedName>
    <alternativeName>
        <fullName evidence="13">NADH dehydrogenase I subunit A</fullName>
    </alternativeName>
    <alternativeName>
        <fullName evidence="13">NDH-1 subunit A</fullName>
    </alternativeName>
    <alternativeName>
        <fullName evidence="13">NUO1</fullName>
    </alternativeName>
</protein>
<keyword evidence="11 13" id="KW-0830">Ubiquinone</keyword>
<keyword evidence="12 13" id="KW-0472">Membrane</keyword>
<evidence type="ECO:0000256" key="12">
    <source>
        <dbReference type="ARBA" id="ARBA00023136"/>
    </source>
</evidence>
<evidence type="ECO:0000256" key="14">
    <source>
        <dbReference type="RuleBase" id="RU003639"/>
    </source>
</evidence>
<dbReference type="GO" id="GO:0005886">
    <property type="term" value="C:plasma membrane"/>
    <property type="evidence" value="ECO:0007669"/>
    <property type="project" value="UniProtKB-SubCell"/>
</dbReference>
<evidence type="ECO:0000256" key="10">
    <source>
        <dbReference type="ARBA" id="ARBA00023027"/>
    </source>
</evidence>
<dbReference type="PANTHER" id="PTHR11058">
    <property type="entry name" value="NADH-UBIQUINONE OXIDOREDUCTASE CHAIN 3"/>
    <property type="match status" value="1"/>
</dbReference>
<proteinExistence type="inferred from homology"/>
<name>A0A140NF63_PROSM</name>
<dbReference type="KEGG" id="psi:S70_02400"/>
<gene>
    <name evidence="13" type="primary">nuoA</name>
    <name evidence="15" type="ordered locus">S70_02400</name>
</gene>
<dbReference type="EC" id="7.1.1.-" evidence="13"/>
<reference evidence="16" key="2">
    <citation type="submission" date="2012-04" db="EMBL/GenBank/DDBJ databases">
        <title>Complete genome sequence of Providencia stuartii clinical isolate MRSN 2154.</title>
        <authorList>
            <person name="Clifford R.J."/>
            <person name="Hang J."/>
            <person name="Riley M.C."/>
            <person name="Onmus-Leone F."/>
            <person name="Kuschner R.A."/>
            <person name="Lesho E.P."/>
            <person name="Waterman P.E."/>
        </authorList>
    </citation>
    <scope>NUCLEOTIDE SEQUENCE [LARGE SCALE GENOMIC DNA]</scope>
    <source>
        <strain evidence="16">MRSN 2154</strain>
    </source>
</reference>
<keyword evidence="10 13" id="KW-0520">NAD</keyword>
<dbReference type="InterPro" id="IPR000440">
    <property type="entry name" value="NADH_UbQ/plastoQ_OxRdtase_su3"/>
</dbReference>
<keyword evidence="7 13" id="KW-0874">Quinone</keyword>
<evidence type="ECO:0000256" key="5">
    <source>
        <dbReference type="ARBA" id="ARBA00022519"/>
    </source>
</evidence>
<evidence type="ECO:0000256" key="1">
    <source>
        <dbReference type="ARBA" id="ARBA00004141"/>
    </source>
</evidence>
<evidence type="ECO:0000313" key="15">
    <source>
        <dbReference type="EMBL" id="AFH92374.1"/>
    </source>
</evidence>
<reference evidence="15 16" key="1">
    <citation type="journal article" date="2012" name="J. Bacteriol.">
        <title>Complete Genome Sequence of Providencia stuartii Clinical Isolate MRSN 2154.</title>
        <authorList>
            <person name="Clifford R.J."/>
            <person name="Hang J."/>
            <person name="Riley M.C."/>
            <person name="Onmus-Leone F."/>
            <person name="Kuschner R.A."/>
            <person name="Lesho E.P."/>
            <person name="Waterman P.E."/>
        </authorList>
    </citation>
    <scope>NUCLEOTIDE SEQUENCE [LARGE SCALE GENOMIC DNA]</scope>
    <source>
        <strain evidence="15 16">MRSN 2154</strain>
    </source>
</reference>
<dbReference type="PANTHER" id="PTHR11058:SF21">
    <property type="entry name" value="NADH-QUINONE OXIDOREDUCTASE SUBUNIT A"/>
    <property type="match status" value="1"/>
</dbReference>
<dbReference type="GeneID" id="93518791"/>
<feature type="transmembrane region" description="Helical" evidence="13">
    <location>
        <begin position="12"/>
        <end position="35"/>
    </location>
</feature>
<dbReference type="HAMAP" id="MF_01394">
    <property type="entry name" value="NDH1_NuoA"/>
    <property type="match status" value="1"/>
</dbReference>
<dbReference type="GO" id="GO:0030964">
    <property type="term" value="C:NADH dehydrogenase complex"/>
    <property type="evidence" value="ECO:0007669"/>
    <property type="project" value="TreeGrafter"/>
</dbReference>
<evidence type="ECO:0000256" key="9">
    <source>
        <dbReference type="ARBA" id="ARBA00022989"/>
    </source>
</evidence>
<comment type="subcellular location">
    <subcellularLocation>
        <location evidence="13">Cell inner membrane</location>
        <topology evidence="13">Multi-pass membrane protein</topology>
    </subcellularLocation>
    <subcellularLocation>
        <location evidence="14">Cell membrane</location>
        <topology evidence="14">Multi-pass membrane protein</topology>
    </subcellularLocation>
    <subcellularLocation>
        <location evidence="1">Membrane</location>
        <topology evidence="1">Multi-pass membrane protein</topology>
    </subcellularLocation>
</comment>
<evidence type="ECO:0000256" key="2">
    <source>
        <dbReference type="ARBA" id="ARBA00008472"/>
    </source>
</evidence>
<evidence type="ECO:0000256" key="3">
    <source>
        <dbReference type="ARBA" id="ARBA00022448"/>
    </source>
</evidence>
<dbReference type="RefSeq" id="WP_014656263.1">
    <property type="nucleotide sequence ID" value="NC_017731.1"/>
</dbReference>
<dbReference type="HOGENOM" id="CLU_119549_2_1_6"/>
<dbReference type="Proteomes" id="UP000005012">
    <property type="component" value="Chromosome"/>
</dbReference>
<keyword evidence="6 13" id="KW-0812">Transmembrane</keyword>
<dbReference type="InterPro" id="IPR023043">
    <property type="entry name" value="NAD(P)H_OxRDtase_bac/plastid"/>
</dbReference>
<evidence type="ECO:0000313" key="16">
    <source>
        <dbReference type="Proteomes" id="UP000005012"/>
    </source>
</evidence>
<evidence type="ECO:0000256" key="8">
    <source>
        <dbReference type="ARBA" id="ARBA00022967"/>
    </source>
</evidence>
<comment type="similarity">
    <text evidence="2 13 14">Belongs to the complex I subunit 3 family.</text>
</comment>
<dbReference type="Gene3D" id="1.20.58.1610">
    <property type="entry name" value="NADH:ubiquinone/plastoquinone oxidoreductase, chain 3"/>
    <property type="match status" value="1"/>
</dbReference>
<comment type="function">
    <text evidence="13">NDH-1 shuttles electrons from NADH, via FMN and iron-sulfur (Fe-S) centers, to quinones in the respiratory chain. The immediate electron acceptor for the enzyme in this species is believed to be ubiquinone. Couples the redox reaction to proton translocation (for every two electrons transferred, four hydrogen ions are translocated across the cytoplasmic membrane), and thus conserves the redox energy in a proton gradient.</text>
</comment>
<keyword evidence="5 13" id="KW-0997">Cell inner membrane</keyword>
<dbReference type="FunFam" id="1.20.58.1610:FF:000003">
    <property type="entry name" value="NADH-quinone oxidoreductase subunit A"/>
    <property type="match status" value="1"/>
</dbReference>
<evidence type="ECO:0000256" key="13">
    <source>
        <dbReference type="HAMAP-Rule" id="MF_01394"/>
    </source>
</evidence>
<keyword evidence="9 13" id="KW-1133">Transmembrane helix</keyword>
<evidence type="ECO:0000256" key="6">
    <source>
        <dbReference type="ARBA" id="ARBA00022692"/>
    </source>
</evidence>
<evidence type="ECO:0000256" key="11">
    <source>
        <dbReference type="ARBA" id="ARBA00023075"/>
    </source>
</evidence>
<dbReference type="GO" id="GO:0050136">
    <property type="term" value="F:NADH dehydrogenase (quinone) (non-electrogenic) activity"/>
    <property type="evidence" value="ECO:0007669"/>
    <property type="project" value="UniProtKB-UniRule"/>
</dbReference>
<dbReference type="Pfam" id="PF00507">
    <property type="entry name" value="Oxidored_q4"/>
    <property type="match status" value="1"/>
</dbReference>
<organism evidence="15 16">
    <name type="scientific">Providencia stuartii (strain MRSN 2154)</name>
    <dbReference type="NCBI Taxonomy" id="1157951"/>
    <lineage>
        <taxon>Bacteria</taxon>
        <taxon>Pseudomonadati</taxon>
        <taxon>Pseudomonadota</taxon>
        <taxon>Gammaproteobacteria</taxon>
        <taxon>Enterobacterales</taxon>
        <taxon>Morganellaceae</taxon>
        <taxon>Providencia</taxon>
    </lineage>
</organism>
<keyword evidence="8 13" id="KW-1278">Translocase</keyword>
<dbReference type="InterPro" id="IPR038430">
    <property type="entry name" value="NDAH_ubi_oxred_su3_sf"/>
</dbReference>
<keyword evidence="3 13" id="KW-0813">Transport</keyword>
<accession>A0A140NF63</accession>
<keyword evidence="4 13" id="KW-1003">Cell membrane</keyword>
<comment type="catalytic activity">
    <reaction evidence="13 14">
        <text>a quinone + NADH + 5 H(+)(in) = a quinol + NAD(+) + 4 H(+)(out)</text>
        <dbReference type="Rhea" id="RHEA:57888"/>
        <dbReference type="ChEBI" id="CHEBI:15378"/>
        <dbReference type="ChEBI" id="CHEBI:24646"/>
        <dbReference type="ChEBI" id="CHEBI:57540"/>
        <dbReference type="ChEBI" id="CHEBI:57945"/>
        <dbReference type="ChEBI" id="CHEBI:132124"/>
    </reaction>
</comment>
<feature type="transmembrane region" description="Helical" evidence="13">
    <location>
        <begin position="66"/>
        <end position="89"/>
    </location>
</feature>